<evidence type="ECO:0000313" key="3">
    <source>
        <dbReference type="Proteomes" id="UP000274922"/>
    </source>
</evidence>
<sequence>MLSASTEPSPETAVAVPQPGSAEMPIDLEDDAALARHLQAQEYTVYNGAGVSAFDDGAAQLQIIDVTDSPPPASPPALPSRPESAPLEILHYQPGQPRTPSSADMPLLHARQPPGQSTSSPDAALPTRLSPRRAASRVY</sequence>
<reference evidence="3" key="1">
    <citation type="journal article" date="2018" name="Nat. Microbiol.">
        <title>Leveraging single-cell genomics to expand the fungal tree of life.</title>
        <authorList>
            <person name="Ahrendt S.R."/>
            <person name="Quandt C.A."/>
            <person name="Ciobanu D."/>
            <person name="Clum A."/>
            <person name="Salamov A."/>
            <person name="Andreopoulos B."/>
            <person name="Cheng J.F."/>
            <person name="Woyke T."/>
            <person name="Pelin A."/>
            <person name="Henrissat B."/>
            <person name="Reynolds N.K."/>
            <person name="Benny G.L."/>
            <person name="Smith M.E."/>
            <person name="James T.Y."/>
            <person name="Grigoriev I.V."/>
        </authorList>
    </citation>
    <scope>NUCLEOTIDE SEQUENCE [LARGE SCALE GENOMIC DNA]</scope>
    <source>
        <strain evidence="3">ATCC 52028</strain>
    </source>
</reference>
<feature type="region of interest" description="Disordered" evidence="1">
    <location>
        <begin position="65"/>
        <end position="139"/>
    </location>
</feature>
<dbReference type="AlphaFoldDB" id="A0A4P9X1V9"/>
<evidence type="ECO:0000256" key="1">
    <source>
        <dbReference type="SAM" id="MobiDB-lite"/>
    </source>
</evidence>
<keyword evidence="3" id="KW-1185">Reference proteome</keyword>
<accession>A0A4P9X1V9</accession>
<dbReference type="EMBL" id="ML014340">
    <property type="protein sequence ID" value="RKO98938.1"/>
    <property type="molecule type" value="Genomic_DNA"/>
</dbReference>
<protein>
    <submittedName>
        <fullName evidence="2">Uncharacterized protein</fullName>
    </submittedName>
</protein>
<feature type="compositionally biased region" description="Basic residues" evidence="1">
    <location>
        <begin position="130"/>
        <end position="139"/>
    </location>
</feature>
<proteinExistence type="predicted"/>
<organism evidence="2 3">
    <name type="scientific">Caulochytrium protostelioides</name>
    <dbReference type="NCBI Taxonomy" id="1555241"/>
    <lineage>
        <taxon>Eukaryota</taxon>
        <taxon>Fungi</taxon>
        <taxon>Fungi incertae sedis</taxon>
        <taxon>Chytridiomycota</taxon>
        <taxon>Chytridiomycota incertae sedis</taxon>
        <taxon>Chytridiomycetes</taxon>
        <taxon>Caulochytriales</taxon>
        <taxon>Caulochytriaceae</taxon>
        <taxon>Caulochytrium</taxon>
    </lineage>
</organism>
<gene>
    <name evidence="2" type="ORF">CXG81DRAFT_28272</name>
</gene>
<name>A0A4P9X1V9_9FUNG</name>
<feature type="region of interest" description="Disordered" evidence="1">
    <location>
        <begin position="1"/>
        <end position="27"/>
    </location>
</feature>
<evidence type="ECO:0000313" key="2">
    <source>
        <dbReference type="EMBL" id="RKO98938.1"/>
    </source>
</evidence>
<dbReference type="Proteomes" id="UP000274922">
    <property type="component" value="Unassembled WGS sequence"/>
</dbReference>
<feature type="compositionally biased region" description="Pro residues" evidence="1">
    <location>
        <begin position="69"/>
        <end position="79"/>
    </location>
</feature>